<evidence type="ECO:0000256" key="3">
    <source>
        <dbReference type="ARBA" id="ARBA00023163"/>
    </source>
</evidence>
<sequence length="743" mass="82570">MVTDLHCTLRSLCLNTEWKYAVFWKLKYRARMVLTWEDAYYDNCELCSPSEGQHSCDTLYDLHGGHYSQDLLGLAVAKMSYHVYSLGEGIVGQVAVTGKHQWIFTDKLETNSFSSFGHSDGWQGQFAAGIRTVVVVAVAPYGVLQLGSFNKVVEDMKLVTHIKDAFFTPRDSSIVHVSSPLEYSMKTSFCPPGLPIKVSTPGTFPDSLCYLDGSANKEGPNDWLPMFPELQRKSDDSSYVSSVCQKTSIEAINNYDGVEISSQENDMSINILPFKESNSLLEHQNQAGFNLISEVSGGETSIQKLSAEESEQTRSPHSNDLVENNMGTCYAILPRKKFKTDFVNSPTELFERTLCDGVKPNDLDIHMNGGLDIIPKSSDNSLKKDLEYQTESSHSNISTFLKFSAGYELLEALKPISSKNSMYFDCEAGKAEAEDVVENLEMSTGMNEGHMTFDSGSESLLEAVVGNICYGGSEVKSEKSVCTSIQSLLATEKMPETSIHANNDVHSAGCSISQFAVDEESMRHFSNSKEVCGANSNEFSSVCLSTCGEQLDRCSEPDRNKKKRARPGENSRPRPRDRQLIQDRIKELRLLVPHGSKCSIDSLLEHTIKHMLFLESITKHAAKVNKCAETKMHHKATDGSCQEQGSSWALEVESPLKVSSIVAENLNKTRQMLVEMMCDECSHFLEIAEAIRSLGLTILKGITELHGEKTWMCFVVEGQNIKVMHRMDVLRSLVQALQHKATS</sequence>
<evidence type="ECO:0000256" key="4">
    <source>
        <dbReference type="ARBA" id="ARBA00023242"/>
    </source>
</evidence>
<feature type="compositionally biased region" description="Basic and acidic residues" evidence="5">
    <location>
        <begin position="566"/>
        <end position="579"/>
    </location>
</feature>
<evidence type="ECO:0000256" key="1">
    <source>
        <dbReference type="ARBA" id="ARBA00004123"/>
    </source>
</evidence>
<evidence type="ECO:0000259" key="6">
    <source>
        <dbReference type="PROSITE" id="PS50888"/>
    </source>
</evidence>
<dbReference type="GO" id="GO:0003700">
    <property type="term" value="F:DNA-binding transcription factor activity"/>
    <property type="evidence" value="ECO:0007669"/>
    <property type="project" value="InterPro"/>
</dbReference>
<evidence type="ECO:0000256" key="5">
    <source>
        <dbReference type="SAM" id="MobiDB-lite"/>
    </source>
</evidence>
<dbReference type="AlphaFoldDB" id="A0AAV8SC70"/>
<comment type="caution">
    <text evidence="7">The sequence shown here is derived from an EMBL/GenBank/DDBJ whole genome shotgun (WGS) entry which is preliminary data.</text>
</comment>
<comment type="subcellular location">
    <subcellularLocation>
        <location evidence="1">Nucleus</location>
    </subcellularLocation>
</comment>
<dbReference type="InterPro" id="IPR025610">
    <property type="entry name" value="MYC/MYB_N"/>
</dbReference>
<keyword evidence="2" id="KW-0805">Transcription regulation</keyword>
<protein>
    <recommendedName>
        <fullName evidence="6">BHLH domain-containing protein</fullName>
    </recommendedName>
</protein>
<dbReference type="Proteomes" id="UP001159364">
    <property type="component" value="Linkage Group LG12"/>
</dbReference>
<dbReference type="PROSITE" id="PS50888">
    <property type="entry name" value="BHLH"/>
    <property type="match status" value="1"/>
</dbReference>
<accession>A0AAV8SC70</accession>
<dbReference type="PANTHER" id="PTHR46196">
    <property type="entry name" value="TRANSCRIPTION FACTOR BHLH155-LIKE ISOFORM X1-RELATED"/>
    <property type="match status" value="1"/>
</dbReference>
<dbReference type="GO" id="GO:0046983">
    <property type="term" value="F:protein dimerization activity"/>
    <property type="evidence" value="ECO:0007669"/>
    <property type="project" value="InterPro"/>
</dbReference>
<reference evidence="7 8" key="1">
    <citation type="submission" date="2021-09" db="EMBL/GenBank/DDBJ databases">
        <title>Genomic insights and catalytic innovation underlie evolution of tropane alkaloids biosynthesis.</title>
        <authorList>
            <person name="Wang Y.-J."/>
            <person name="Tian T."/>
            <person name="Huang J.-P."/>
            <person name="Huang S.-X."/>
        </authorList>
    </citation>
    <scope>NUCLEOTIDE SEQUENCE [LARGE SCALE GENOMIC DNA]</scope>
    <source>
        <strain evidence="7">KIB-2018</strain>
        <tissue evidence="7">Leaf</tissue>
    </source>
</reference>
<evidence type="ECO:0000313" key="8">
    <source>
        <dbReference type="Proteomes" id="UP001159364"/>
    </source>
</evidence>
<organism evidence="7 8">
    <name type="scientific">Erythroxylum novogranatense</name>
    <dbReference type="NCBI Taxonomy" id="1862640"/>
    <lineage>
        <taxon>Eukaryota</taxon>
        <taxon>Viridiplantae</taxon>
        <taxon>Streptophyta</taxon>
        <taxon>Embryophyta</taxon>
        <taxon>Tracheophyta</taxon>
        <taxon>Spermatophyta</taxon>
        <taxon>Magnoliopsida</taxon>
        <taxon>eudicotyledons</taxon>
        <taxon>Gunneridae</taxon>
        <taxon>Pentapetalae</taxon>
        <taxon>rosids</taxon>
        <taxon>fabids</taxon>
        <taxon>Malpighiales</taxon>
        <taxon>Erythroxylaceae</taxon>
        <taxon>Erythroxylum</taxon>
    </lineage>
</organism>
<dbReference type="Pfam" id="PF14215">
    <property type="entry name" value="bHLH-MYC_N"/>
    <property type="match status" value="1"/>
</dbReference>
<proteinExistence type="predicted"/>
<keyword evidence="4" id="KW-0539">Nucleus</keyword>
<keyword evidence="3" id="KW-0804">Transcription</keyword>
<dbReference type="Pfam" id="PF23176">
    <property type="entry name" value="bHLH_LHW"/>
    <property type="match status" value="1"/>
</dbReference>
<feature type="region of interest" description="Disordered" evidence="5">
    <location>
        <begin position="551"/>
        <end position="579"/>
    </location>
</feature>
<evidence type="ECO:0000313" key="7">
    <source>
        <dbReference type="EMBL" id="KAJ8749611.1"/>
    </source>
</evidence>
<dbReference type="InterPro" id="IPR011598">
    <property type="entry name" value="bHLH_dom"/>
</dbReference>
<dbReference type="InterPro" id="IPR043561">
    <property type="entry name" value="LHW-like"/>
</dbReference>
<dbReference type="EMBL" id="JAIWQS010000012">
    <property type="protein sequence ID" value="KAJ8749611.1"/>
    <property type="molecule type" value="Genomic_DNA"/>
</dbReference>
<name>A0AAV8SC70_9ROSI</name>
<dbReference type="PANTHER" id="PTHR46196:SF1">
    <property type="entry name" value="TRANSCRIPTION FACTOR EMB1444-RELATED"/>
    <property type="match status" value="1"/>
</dbReference>
<dbReference type="GO" id="GO:0005634">
    <property type="term" value="C:nucleus"/>
    <property type="evidence" value="ECO:0007669"/>
    <property type="project" value="UniProtKB-SubCell"/>
</dbReference>
<gene>
    <name evidence="7" type="ORF">K2173_026260</name>
</gene>
<keyword evidence="8" id="KW-1185">Reference proteome</keyword>
<feature type="domain" description="BHLH" evidence="6">
    <location>
        <begin position="565"/>
        <end position="614"/>
    </location>
</feature>
<evidence type="ECO:0000256" key="2">
    <source>
        <dbReference type="ARBA" id="ARBA00023015"/>
    </source>
</evidence>